<comment type="caution">
    <text evidence="2">The sequence shown here is derived from an EMBL/GenBank/DDBJ whole genome shotgun (WGS) entry which is preliminary data.</text>
</comment>
<dbReference type="Proteomes" id="UP000249343">
    <property type="component" value="Unassembled WGS sequence"/>
</dbReference>
<evidence type="ECO:0000313" key="2">
    <source>
        <dbReference type="EMBL" id="RAM57666.1"/>
    </source>
</evidence>
<keyword evidence="1" id="KW-1133">Transmembrane helix</keyword>
<sequence length="222" mass="26017">MCKINKKIKIKKIISFSLLTCILFAIILYIILKNKEKKNYVKKDIYSKYSNNLILDNKSKTKNLIFVQNLAYLGLKQFKEGLLDHNCKKKYQNIIKGDSDTFEKNVLNGTLNTASTSLMQGTIDFLSKKLNRKIYLIINDVHMLSSIYPLNSDDIQNIVNIKLCNKSYNEDNYHFYIQEENDTPGDGYCFFHSLRFALNQEINNWENIIKEDLNFQLKEINT</sequence>
<keyword evidence="1" id="KW-0812">Transmembrane</keyword>
<accession>A0A328IQY7</accession>
<organism evidence="2 3">
    <name type="scientific">Candidatus Phytoplasma oryzae</name>
    <dbReference type="NCBI Taxonomy" id="203274"/>
    <lineage>
        <taxon>Bacteria</taxon>
        <taxon>Bacillati</taxon>
        <taxon>Mycoplasmatota</taxon>
        <taxon>Mollicutes</taxon>
        <taxon>Acholeplasmatales</taxon>
        <taxon>Acholeplasmataceae</taxon>
        <taxon>Candidatus Phytoplasma</taxon>
        <taxon>16SrXI (Rice yellow dwarf group)</taxon>
    </lineage>
</organism>
<keyword evidence="3" id="KW-1185">Reference proteome</keyword>
<dbReference type="EMBL" id="JHUK01000006">
    <property type="protein sequence ID" value="RAM57666.1"/>
    <property type="molecule type" value="Genomic_DNA"/>
</dbReference>
<dbReference type="RefSeq" id="WP_111961379.1">
    <property type="nucleotide sequence ID" value="NZ_JHUK01000006.1"/>
</dbReference>
<gene>
    <name evidence="2" type="ORF">DH96_02315</name>
</gene>
<proteinExistence type="predicted"/>
<name>A0A328IQY7_9MOLU</name>
<evidence type="ECO:0000313" key="3">
    <source>
        <dbReference type="Proteomes" id="UP000249343"/>
    </source>
</evidence>
<reference evidence="2 3" key="1">
    <citation type="submission" date="2014-04" db="EMBL/GenBank/DDBJ databases">
        <title>Genome study of Napier grass stunt phytoplasma.</title>
        <authorList>
            <person name="Kawicha P."/>
            <person name="Dickinson M."/>
            <person name="Hodgetts J."/>
        </authorList>
    </citation>
    <scope>NUCLEOTIDE SEQUENCE [LARGE SCALE GENOMIC DNA]</scope>
    <source>
        <strain evidence="2 3">NGS-S10</strain>
    </source>
</reference>
<keyword evidence="1" id="KW-0472">Membrane</keyword>
<evidence type="ECO:0000256" key="1">
    <source>
        <dbReference type="SAM" id="Phobius"/>
    </source>
</evidence>
<dbReference type="AlphaFoldDB" id="A0A328IQY7"/>
<evidence type="ECO:0008006" key="4">
    <source>
        <dbReference type="Google" id="ProtNLM"/>
    </source>
</evidence>
<protein>
    <recommendedName>
        <fullName evidence="4">OTU domain-containing protein</fullName>
    </recommendedName>
</protein>
<feature type="transmembrane region" description="Helical" evidence="1">
    <location>
        <begin position="12"/>
        <end position="32"/>
    </location>
</feature>